<protein>
    <submittedName>
        <fullName evidence="2">Uncharacterized protein</fullName>
    </submittedName>
</protein>
<gene>
    <name evidence="2" type="ORF">GX51_04845</name>
</gene>
<reference evidence="2 3" key="1">
    <citation type="submission" date="2017-10" db="EMBL/GenBank/DDBJ databases">
        <title>Comparative genomics in systemic dimorphic fungi from Ajellomycetaceae.</title>
        <authorList>
            <person name="Munoz J.F."/>
            <person name="Mcewen J.G."/>
            <person name="Clay O.K."/>
            <person name="Cuomo C.A."/>
        </authorList>
    </citation>
    <scope>NUCLEOTIDE SEQUENCE [LARGE SCALE GENOMIC DNA]</scope>
    <source>
        <strain evidence="2 3">UAMH130</strain>
    </source>
</reference>
<feature type="region of interest" description="Disordered" evidence="1">
    <location>
        <begin position="92"/>
        <end position="142"/>
    </location>
</feature>
<dbReference type="OrthoDB" id="5409271at2759"/>
<dbReference type="Proteomes" id="UP000224080">
    <property type="component" value="Unassembled WGS sequence"/>
</dbReference>
<evidence type="ECO:0000313" key="2">
    <source>
        <dbReference type="EMBL" id="PGH02141.1"/>
    </source>
</evidence>
<comment type="caution">
    <text evidence="2">The sequence shown here is derived from an EMBL/GenBank/DDBJ whole genome shotgun (WGS) entry which is preliminary data.</text>
</comment>
<dbReference type="AlphaFoldDB" id="A0A2B7X025"/>
<feature type="region of interest" description="Disordered" evidence="1">
    <location>
        <begin position="154"/>
        <end position="236"/>
    </location>
</feature>
<dbReference type="EMBL" id="PDNC01000063">
    <property type="protein sequence ID" value="PGH02141.1"/>
    <property type="molecule type" value="Genomic_DNA"/>
</dbReference>
<accession>A0A2B7X025</accession>
<feature type="compositionally biased region" description="Low complexity" evidence="1">
    <location>
        <begin position="101"/>
        <end position="122"/>
    </location>
</feature>
<evidence type="ECO:0000313" key="3">
    <source>
        <dbReference type="Proteomes" id="UP000224080"/>
    </source>
</evidence>
<proteinExistence type="predicted"/>
<sequence length="236" mass="25239">MLPPSDSINHQNYKLAEFVASLRSQNRLVPPQPPPTYAAAIAPAPVEDAFADIIDDDDDEESAAMDPIIIKIYTSIDIEGQGNTIVIPTSISTSASEEPHTSPSGSTSPSPSPSPSYSSSLPAAGGNSPLQQLQQQRQVKSAQLASTIISALKASGIMDDKESGRQRPVEVNVSSGIRIRGDRNVVCASVPKRSELSHAGSPDSLSDEQEQSSRRWRKRRATSQPIDLPSSKKTQL</sequence>
<evidence type="ECO:0000256" key="1">
    <source>
        <dbReference type="SAM" id="MobiDB-lite"/>
    </source>
</evidence>
<feature type="compositionally biased region" description="Basic and acidic residues" evidence="1">
    <location>
        <begin position="158"/>
        <end position="168"/>
    </location>
</feature>
<organism evidence="2 3">
    <name type="scientific">Blastomyces parvus</name>
    <dbReference type="NCBI Taxonomy" id="2060905"/>
    <lineage>
        <taxon>Eukaryota</taxon>
        <taxon>Fungi</taxon>
        <taxon>Dikarya</taxon>
        <taxon>Ascomycota</taxon>
        <taxon>Pezizomycotina</taxon>
        <taxon>Eurotiomycetes</taxon>
        <taxon>Eurotiomycetidae</taxon>
        <taxon>Onygenales</taxon>
        <taxon>Ajellomycetaceae</taxon>
        <taxon>Blastomyces</taxon>
    </lineage>
</organism>
<name>A0A2B7X025_9EURO</name>
<keyword evidence="3" id="KW-1185">Reference proteome</keyword>